<feature type="non-terminal residue" evidence="2">
    <location>
        <position position="134"/>
    </location>
</feature>
<proteinExistence type="predicted"/>
<keyword evidence="3" id="KW-1185">Reference proteome</keyword>
<keyword evidence="1" id="KW-1133">Transmembrane helix</keyword>
<dbReference type="EMBL" id="RMVG01000040">
    <property type="protein sequence ID" value="RPD91746.1"/>
    <property type="molecule type" value="Genomic_DNA"/>
</dbReference>
<evidence type="ECO:0000313" key="3">
    <source>
        <dbReference type="Proteomes" id="UP000281332"/>
    </source>
</evidence>
<dbReference type="AlphaFoldDB" id="A0A3N4NEA0"/>
<reference evidence="2 3" key="1">
    <citation type="submission" date="2018-11" db="EMBL/GenBank/DDBJ databases">
        <title>Whole genome sequencing of Pantoea sp. RIT388.</title>
        <authorList>
            <person name="Gan H.M."/>
            <person name="Hudson A.O."/>
        </authorList>
    </citation>
    <scope>NUCLEOTIDE SEQUENCE [LARGE SCALE GENOMIC DNA]</scope>
    <source>
        <strain evidence="2 3">RIT388</strain>
    </source>
</reference>
<dbReference type="RefSeq" id="WP_148085451.1">
    <property type="nucleotide sequence ID" value="NZ_RMVG01000040.1"/>
</dbReference>
<evidence type="ECO:0000313" key="2">
    <source>
        <dbReference type="EMBL" id="RPD91746.1"/>
    </source>
</evidence>
<accession>A0A3N4NEA0</accession>
<feature type="transmembrane region" description="Helical" evidence="1">
    <location>
        <begin position="35"/>
        <end position="54"/>
    </location>
</feature>
<sequence length="134" mass="14500">MNISYDEIKADSKVLAEAAMSSSSTVPSFFLPLSYLKYHFSVYIVFAALTFFLPDMSGDSLIGLGVLGFGLLNWLFIFGFASGYVSLFAMVSNPEVKGLKLTKVISSKLKAYGIVWFCLLVVLGLASITTGLSI</sequence>
<dbReference type="Proteomes" id="UP000281332">
    <property type="component" value="Unassembled WGS sequence"/>
</dbReference>
<feature type="transmembrane region" description="Helical" evidence="1">
    <location>
        <begin position="61"/>
        <end position="91"/>
    </location>
</feature>
<evidence type="ECO:0000256" key="1">
    <source>
        <dbReference type="SAM" id="Phobius"/>
    </source>
</evidence>
<feature type="transmembrane region" description="Helical" evidence="1">
    <location>
        <begin position="111"/>
        <end position="132"/>
    </location>
</feature>
<gene>
    <name evidence="2" type="ORF">BBB56_23120</name>
</gene>
<protein>
    <submittedName>
        <fullName evidence="2">Uncharacterized protein</fullName>
    </submittedName>
</protein>
<name>A0A3N4NEA0_9GAMM</name>
<keyword evidence="1" id="KW-0472">Membrane</keyword>
<organism evidence="2 3">
    <name type="scientific">Candidatus Pantoea deserta</name>
    <dbReference type="NCBI Taxonomy" id="1869313"/>
    <lineage>
        <taxon>Bacteria</taxon>
        <taxon>Pseudomonadati</taxon>
        <taxon>Pseudomonadota</taxon>
        <taxon>Gammaproteobacteria</taxon>
        <taxon>Enterobacterales</taxon>
        <taxon>Erwiniaceae</taxon>
        <taxon>Pantoea</taxon>
    </lineage>
</organism>
<keyword evidence="1" id="KW-0812">Transmembrane</keyword>
<dbReference type="OrthoDB" id="6556240at2"/>
<comment type="caution">
    <text evidence="2">The sequence shown here is derived from an EMBL/GenBank/DDBJ whole genome shotgun (WGS) entry which is preliminary data.</text>
</comment>